<dbReference type="Pfam" id="PF16220">
    <property type="entry name" value="DUF4880"/>
    <property type="match status" value="1"/>
</dbReference>
<accession>A0AAI9IBE0</accession>
<evidence type="ECO:0000259" key="3">
    <source>
        <dbReference type="Pfam" id="PF16220"/>
    </source>
</evidence>
<feature type="transmembrane region" description="Helical" evidence="1">
    <location>
        <begin position="85"/>
        <end position="109"/>
    </location>
</feature>
<evidence type="ECO:0000259" key="2">
    <source>
        <dbReference type="Pfam" id="PF04773"/>
    </source>
</evidence>
<evidence type="ECO:0000313" key="4">
    <source>
        <dbReference type="EMBL" id="EOA03047.1"/>
    </source>
</evidence>
<feature type="domain" description="FecR protein" evidence="2">
    <location>
        <begin position="115"/>
        <end position="209"/>
    </location>
</feature>
<comment type="caution">
    <text evidence="4">The sequence shown here is derived from an EMBL/GenBank/DDBJ whole genome shotgun (WGS) entry which is preliminary data.</text>
</comment>
<dbReference type="AlphaFoldDB" id="A0AAI9IBE0"/>
<dbReference type="InterPro" id="IPR012373">
    <property type="entry name" value="Ferrdict_sens_TM"/>
</dbReference>
<dbReference type="GO" id="GO:0016989">
    <property type="term" value="F:sigma factor antagonist activity"/>
    <property type="evidence" value="ECO:0007669"/>
    <property type="project" value="TreeGrafter"/>
</dbReference>
<dbReference type="Gene3D" id="2.60.120.1440">
    <property type="match status" value="1"/>
</dbReference>
<dbReference type="InterPro" id="IPR032623">
    <property type="entry name" value="FecR_N"/>
</dbReference>
<dbReference type="RefSeq" id="WP_006713117.1">
    <property type="nucleotide sequence ID" value="NZ_AEEC02000034.1"/>
</dbReference>
<dbReference type="PANTHER" id="PTHR30273">
    <property type="entry name" value="PERIPLASMIC SIGNAL SENSOR AND SIGMA FACTOR ACTIVATOR FECR-RELATED"/>
    <property type="match status" value="1"/>
</dbReference>
<evidence type="ECO:0000256" key="1">
    <source>
        <dbReference type="SAM" id="Phobius"/>
    </source>
</evidence>
<keyword evidence="1" id="KW-1133">Transmembrane helix</keyword>
<sequence>MAAEITAPTDDIVRTAIDWMVRLQSGAATAQEHEACRRWRAEQPQHELAWQRLQSLSERVATLPRTLAHGSIGDGDARSRHNRRFAVKALCLVAGVGLVATGAGMATSWPALMAEYSTRVGERRRVLLADGTVLELNSATAIDTAYDDQQRLIKLHRGEVLITTAREEGRSYRPFMVHTRLGQARALGTRFQLRDSEAGMRLAVYAGAVAFTARDGVDSVRIDAGQQGMFDRHGLVGNLAPANEQALAWTDGVIVADRMPLGELVAELDRYLPGRLRCDPAVASLPISGVFPLDQPARILAAIARTLPVQIDTWTSYWITLRPRAAAPRSMT</sequence>
<protein>
    <submittedName>
        <fullName evidence="4">Fe2+-dicitrate sensor, membrane protein</fullName>
    </submittedName>
</protein>
<feature type="domain" description="FecR N-terminal" evidence="3">
    <location>
        <begin position="15"/>
        <end position="56"/>
    </location>
</feature>
<organism evidence="4 5">
    <name type="scientific">Herbaspirillum frisingense GSF30</name>
    <dbReference type="NCBI Taxonomy" id="864073"/>
    <lineage>
        <taxon>Bacteria</taxon>
        <taxon>Pseudomonadati</taxon>
        <taxon>Pseudomonadota</taxon>
        <taxon>Betaproteobacteria</taxon>
        <taxon>Burkholderiales</taxon>
        <taxon>Oxalobacteraceae</taxon>
        <taxon>Herbaspirillum</taxon>
    </lineage>
</organism>
<gene>
    <name evidence="4" type="ORF">HFRIS_019498</name>
</gene>
<evidence type="ECO:0000313" key="5">
    <source>
        <dbReference type="Proteomes" id="UP000006772"/>
    </source>
</evidence>
<dbReference type="PIRSF" id="PIRSF018266">
    <property type="entry name" value="FecR"/>
    <property type="match status" value="1"/>
</dbReference>
<name>A0AAI9IBE0_9BURK</name>
<keyword evidence="1" id="KW-0812">Transmembrane</keyword>
<dbReference type="Proteomes" id="UP000006772">
    <property type="component" value="Unassembled WGS sequence"/>
</dbReference>
<reference evidence="4 5" key="1">
    <citation type="journal article" date="2013" name="Front. Microbiol.">
        <title>The genome of the endophytic bacterium H. frisingense GSF30(T) identifies diverse strategies in the Herbaspirillum genus to interact with plants.</title>
        <authorList>
            <person name="Straub D."/>
            <person name="Rothballer M."/>
            <person name="Hartmann A."/>
            <person name="Ludewig U."/>
        </authorList>
    </citation>
    <scope>NUCLEOTIDE SEQUENCE [LARGE SCALE GENOMIC DNA]</scope>
    <source>
        <strain evidence="4 5">GSF30</strain>
    </source>
</reference>
<dbReference type="InterPro" id="IPR006860">
    <property type="entry name" value="FecR"/>
</dbReference>
<dbReference type="PANTHER" id="PTHR30273:SF2">
    <property type="entry name" value="PROTEIN FECR"/>
    <property type="match status" value="1"/>
</dbReference>
<proteinExistence type="predicted"/>
<dbReference type="Pfam" id="PF04773">
    <property type="entry name" value="FecR"/>
    <property type="match status" value="1"/>
</dbReference>
<dbReference type="EMBL" id="AEEC02000034">
    <property type="protein sequence ID" value="EOA03047.1"/>
    <property type="molecule type" value="Genomic_DNA"/>
</dbReference>
<keyword evidence="1" id="KW-0472">Membrane</keyword>